<feature type="domain" description="BON" evidence="3">
    <location>
        <begin position="155"/>
        <end position="223"/>
    </location>
</feature>
<dbReference type="OrthoDB" id="2111978at2"/>
<dbReference type="AlphaFoldDB" id="A0A7K0CMP6"/>
<dbReference type="Gene3D" id="3.30.1340.30">
    <property type="match status" value="1"/>
</dbReference>
<reference evidence="5 6" key="1">
    <citation type="submission" date="2019-10" db="EMBL/GenBank/DDBJ databases">
        <title>Streptomyces smaragdinus sp. nov. and Streptomyces fabii sp. nov., isolated from the gut of fungus growing-termite Macrotermes natalensis.</title>
        <authorList>
            <person name="Schwitalla J."/>
            <person name="Benndorf R."/>
            <person name="Martin K."/>
            <person name="De Beer W."/>
            <person name="Kaster A.-K."/>
            <person name="Vollmers J."/>
            <person name="Poulsen M."/>
            <person name="Beemelmanns C."/>
        </authorList>
    </citation>
    <scope>NUCLEOTIDE SEQUENCE [LARGE SCALE GENOMIC DNA]</scope>
    <source>
        <strain evidence="5 6">RB5</strain>
    </source>
</reference>
<accession>A0A7K0CMP6</accession>
<evidence type="ECO:0000256" key="1">
    <source>
        <dbReference type="ARBA" id="ARBA00023122"/>
    </source>
</evidence>
<dbReference type="PIRSF" id="PIRSF036990">
    <property type="entry name" value="UCP036990_CBS_BON"/>
    <property type="match status" value="1"/>
</dbReference>
<evidence type="ECO:0000256" key="2">
    <source>
        <dbReference type="PROSITE-ProRule" id="PRU00703"/>
    </source>
</evidence>
<evidence type="ECO:0000259" key="4">
    <source>
        <dbReference type="PROSITE" id="PS51371"/>
    </source>
</evidence>
<dbReference type="InterPro" id="IPR007055">
    <property type="entry name" value="BON_dom"/>
</dbReference>
<dbReference type="InterPro" id="IPR051257">
    <property type="entry name" value="Diverse_CBS-Domain"/>
</dbReference>
<dbReference type="PANTHER" id="PTHR43080:SF29">
    <property type="entry name" value="OS02G0818000 PROTEIN"/>
    <property type="match status" value="1"/>
</dbReference>
<comment type="caution">
    <text evidence="5">The sequence shown here is derived from an EMBL/GenBank/DDBJ whole genome shotgun (WGS) entry which is preliminary data.</text>
</comment>
<dbReference type="InterPro" id="IPR000644">
    <property type="entry name" value="CBS_dom"/>
</dbReference>
<dbReference type="Pfam" id="PF04972">
    <property type="entry name" value="BON"/>
    <property type="match status" value="1"/>
</dbReference>
<dbReference type="Gene3D" id="3.10.580.10">
    <property type="entry name" value="CBS-domain"/>
    <property type="match status" value="1"/>
</dbReference>
<keyword evidence="6" id="KW-1185">Reference proteome</keyword>
<dbReference type="EC" id="1.1.1.205" evidence="5"/>
<evidence type="ECO:0000313" key="5">
    <source>
        <dbReference type="EMBL" id="MQY14543.1"/>
    </source>
</evidence>
<dbReference type="GO" id="GO:0003938">
    <property type="term" value="F:IMP dehydrogenase activity"/>
    <property type="evidence" value="ECO:0007669"/>
    <property type="project" value="UniProtKB-EC"/>
</dbReference>
<name>A0A7K0CMP6_9ACTN</name>
<dbReference type="SUPFAM" id="SSF54631">
    <property type="entry name" value="CBS-domain pair"/>
    <property type="match status" value="1"/>
</dbReference>
<dbReference type="EMBL" id="WEGJ01000022">
    <property type="protein sequence ID" value="MQY14543.1"/>
    <property type="molecule type" value="Genomic_DNA"/>
</dbReference>
<feature type="domain" description="CBS" evidence="4">
    <location>
        <begin position="101"/>
        <end position="157"/>
    </location>
</feature>
<dbReference type="CDD" id="cd04586">
    <property type="entry name" value="CBS_pair_BON_assoc"/>
    <property type="match status" value="1"/>
</dbReference>
<feature type="domain" description="CBS" evidence="4">
    <location>
        <begin position="10"/>
        <end position="67"/>
    </location>
</feature>
<dbReference type="Proteomes" id="UP000466345">
    <property type="component" value="Unassembled WGS sequence"/>
</dbReference>
<dbReference type="PROSITE" id="PS50914">
    <property type="entry name" value="BON"/>
    <property type="match status" value="1"/>
</dbReference>
<keyword evidence="5" id="KW-0560">Oxidoreductase</keyword>
<dbReference type="PANTHER" id="PTHR43080">
    <property type="entry name" value="CBS DOMAIN-CONTAINING PROTEIN CBSX3, MITOCHONDRIAL"/>
    <property type="match status" value="1"/>
</dbReference>
<evidence type="ECO:0000259" key="3">
    <source>
        <dbReference type="PROSITE" id="PS50914"/>
    </source>
</evidence>
<keyword evidence="1 2" id="KW-0129">CBS domain</keyword>
<evidence type="ECO:0000313" key="6">
    <source>
        <dbReference type="Proteomes" id="UP000466345"/>
    </source>
</evidence>
<sequence length="246" mass="27113">MKHQKTGDVMTTGVVHVTRHTPFKEIADLLVRHRISGLPVVDDDDKVIGVISETDLMMHQAGQGEQEAARAEGRRPRLPLPRRRARARQVKAGARTAGDLMSAPAVTVPADDSIASAARTMAAHGIERLPVVDVEDRLVGIVTRRDLLQIFLRPDSEIRREVVEEVLVRTLWLHPQALYVAVQDGVVTLRGEVERASEISIAVQLTGRIDGVIGVVDRLTSRTDDTHLRPVGVNGRGVTDAWLRRL</sequence>
<dbReference type="InterPro" id="IPR046342">
    <property type="entry name" value="CBS_dom_sf"/>
</dbReference>
<dbReference type="SMART" id="SM00116">
    <property type="entry name" value="CBS"/>
    <property type="match status" value="2"/>
</dbReference>
<protein>
    <submittedName>
        <fullName evidence="5">Inosine-5'-monophosphate dehydrogenase</fullName>
        <ecNumber evidence="5">1.1.1.205</ecNumber>
    </submittedName>
</protein>
<organism evidence="5 6">
    <name type="scientific">Streptomyces smaragdinus</name>
    <dbReference type="NCBI Taxonomy" id="2585196"/>
    <lineage>
        <taxon>Bacteria</taxon>
        <taxon>Bacillati</taxon>
        <taxon>Actinomycetota</taxon>
        <taxon>Actinomycetes</taxon>
        <taxon>Kitasatosporales</taxon>
        <taxon>Streptomycetaceae</taxon>
        <taxon>Streptomyces</taxon>
    </lineage>
</organism>
<dbReference type="RefSeq" id="WP_153455333.1">
    <property type="nucleotide sequence ID" value="NZ_WEGJ01000022.1"/>
</dbReference>
<dbReference type="InterPro" id="IPR017080">
    <property type="entry name" value="UCP036990_CBS_BON"/>
</dbReference>
<dbReference type="PROSITE" id="PS51371">
    <property type="entry name" value="CBS"/>
    <property type="match status" value="2"/>
</dbReference>
<dbReference type="Pfam" id="PF00571">
    <property type="entry name" value="CBS"/>
    <property type="match status" value="2"/>
</dbReference>
<gene>
    <name evidence="5" type="primary">guaB_1</name>
    <name evidence="5" type="ORF">SRB5_47110</name>
</gene>
<proteinExistence type="predicted"/>